<keyword evidence="2" id="KW-1185">Reference proteome</keyword>
<accession>A0ACB0M6E4</accession>
<evidence type="ECO:0000313" key="2">
    <source>
        <dbReference type="Proteomes" id="UP001177021"/>
    </source>
</evidence>
<comment type="caution">
    <text evidence="1">The sequence shown here is derived from an EMBL/GenBank/DDBJ whole genome shotgun (WGS) entry which is preliminary data.</text>
</comment>
<dbReference type="EMBL" id="CASHSV030000823">
    <property type="protein sequence ID" value="CAJ2677467.1"/>
    <property type="molecule type" value="Genomic_DNA"/>
</dbReference>
<name>A0ACB0M6E4_TRIPR</name>
<proteinExistence type="predicted"/>
<organism evidence="1 2">
    <name type="scientific">Trifolium pratense</name>
    <name type="common">Red clover</name>
    <dbReference type="NCBI Taxonomy" id="57577"/>
    <lineage>
        <taxon>Eukaryota</taxon>
        <taxon>Viridiplantae</taxon>
        <taxon>Streptophyta</taxon>
        <taxon>Embryophyta</taxon>
        <taxon>Tracheophyta</taxon>
        <taxon>Spermatophyta</taxon>
        <taxon>Magnoliopsida</taxon>
        <taxon>eudicotyledons</taxon>
        <taxon>Gunneridae</taxon>
        <taxon>Pentapetalae</taxon>
        <taxon>rosids</taxon>
        <taxon>fabids</taxon>
        <taxon>Fabales</taxon>
        <taxon>Fabaceae</taxon>
        <taxon>Papilionoideae</taxon>
        <taxon>50 kb inversion clade</taxon>
        <taxon>NPAAA clade</taxon>
        <taxon>Hologalegina</taxon>
        <taxon>IRL clade</taxon>
        <taxon>Trifolieae</taxon>
        <taxon>Trifolium</taxon>
    </lineage>
</organism>
<sequence>MYPHRFPGGGRRPPGQPPPPSNFQNPNFSYQPHNFHPPNTSCPYQQFRNPPPPQNPPAYNYRPQNPPPPPPPGSTSQPQNQPPSAPQSQNPPTYTYRPQNPPPPPPPGSTSQPQNQPPSAPQSQNQPVSTPRQQNPKQAIDKVDKASSKACRDLIASGETISAWKVSQKALLTLQVDSLNSLGIKIQQVPTLNRLMITEGKVNAFIHCFVGVRRITSLYDLELAICINEGVDSFEELGLGPFLRHPLVIHYFSVRSNVTEVFKITSEEIVRFLIEILDVSKAVVGVEEFLEFIAKKRSVGRKEILGIRIQNLGMHITAIKEARKSEQSTLEKCLKTLRSKSDEFRKRPISSSQKKQLDDRFSTIAQRVESFSSAEKLFCGKHIRFASSSSEDEGSDYSTDNDQNDNIIMNWSNSSSQFGKSSERVSSCPYPSATEEMARLVVKGDKQGDSLSNSSLRSGFTEPPRKKRKSENVTSTKSLPSKKNFKYKKVDPVPIITKVSSDMDKYLSITDDSLQMFVTTWKEACSEHGVSEVLERMFQFYGVKIKSRGKKRVQKLFESYPLIGLLNAAVSAIKSGMWNSIYDTVQVFNHSELTNSPTKSSEYETIDVGPSLENVALVTKDSAENTKCISAEDVVRKIGMYFDLDNEVYRNSDSEVKYKIMFLKKFCNCESWLAEQFGVKNFNSLGHGDLLSFLENNVLQLPRELLKILGGDMCENSSFKACMSSNELVALLSQALSSLWENETVTKQIISMLLMRQFPSICFEFVESGSVEDLMATVREHKSNVTSKCVVFSATMIEENCHVDSLSDGDNNSGNTTDRSEVGHRTRSSETITAKKAIEILLKSPMLSDLSKWSHWDLMFAPSLGSLISWLLNDVNTEELLCLVTRDGKVIRIDHSATLKSFLEAAVQGSSFRTAVNLLSLISLFGGKRKVPLSLLKRDACSAFEVMFRNFVEDIEVSDHKNVLLSEEALCKTKILTEVSTSKMSGEFGKHYHKLNKVASILSRFVLDCLGYLPAEFHSFAADVLLSGMRSVFKDAAAAILCECSNMEQHLMLHEIGLSLGITEWINDYHAFISNDTSDQFGARVSCLKDTKTEISIGLKHDQGIMDKSIVPEVNMVTSLAPCTEISQTVDGEKTIDESITSCLEDSFQSGKDIDSSLVIESIRRDEFGLDPSLSDIDSCMLKKQHARLGRALHCLSQELYSQDSHFILELVQNADDNNYPDNVEPTLAFILQDSGIAILNNERGFSAQNIRALCDVGNSTKKGSSAGYIGKKGIGFKSVFRVTDAPEIHSNGFHVKFDISEGQIGFVLPTLVPPCDIGLLRRMAFTGTDSYVDNPWNTCILLPFRSHLSDGAVMNNIMTLFSDLHPSLLLFLHRLKCIKLRNLLNDTFIVMKKEISEDGIIKVSHGKERMTWFVVSQKLQTNSIRFDVQTTEISMAFTLQESDDGYSPCLNQQPVFAFLPLRTYGLKFILQGDFVLPSSREEVDGDSPWNQWLLSEYPNLFVRAVKEFCELPCFRSEPGKGLSAFMSFIPLVGEVHGFFSTLPRLIISKLRMMNCLLVEGDNNGWAPPCKVLRGWTEQVRCLLPDNVLLEHLGLRYLDKNVILSDTLARALGIEEFGPSVLVRVMSSLFCTKNWLISMNMSWLASCLSTLYVLMFDSSGTMSINIEIKDDILKRLKKTPFIPLSDGTYSSVDEGTIWLQSNTFNTGFDGEHKIEAFPNICGKLRTVSPSLLSSASGTSSLNVTSLDNVTRLLETIGVQQLSAHDVVKLHILPMLSDQTMASKNKMLMIEYICFLMLHLKSTCSDCFIEREHIISELRCKSLLLTDCGFKCPAEVPIHFCTGFGNPVTAKRLADVVNMRWHEVDISYLKHPANESVSSPLIKWREFFEEIGITDFAQLVQVDKSVVDICDATFKQVMWDRGLISAESIVKDWESPEIVQLVSLLSKSGDQENCEYLLEALDTLWDACYSDKARGYFYSKSVEDGHPFKSTFISNLCDIRWVVSTMDDELHYPKDLFHDCEAVRLILGTFAPYAVPKVKSERLVNDIGLKTRVTLGDILDIIKAWRKSSRTSFKASISQMSQFYTFIWKEMAVSKQKTVEDLMSGPFIFVPNSSVYSHDEDVRGTLLHPNEVYWHDPTGSVQKMEKFNPQCSSSHSPVNKSLCNIYPGLRGFFVNECEVQEAPPLRSYIQILLQLSTVTLPSQAADKIFQVFLMWADGLKSGLLSVEDVMYLKDCLSKLEFPVLPTVQDKWVSLHPSFGLVCWCDDKKLREEFKHSNNLDFLYFGEVTEVNKEMVLKKFSFLMKKLGIPAISEVVTREAIPYGLFDCSSKESLINMTLPYAQRYIYKRHNDKYIKLKQSGFGILNNLKVIVVEKLFYKNVIKDCHSVSKERVECSCLLQGDNLYIIREADPHSLFMELSSLLLDGIDEDCEIHHLANFLYGITNMAESESLENMLNNQKVPKLPDEEPVWALSTVSSPVEDEISLPSDYVPSSNEQILHLSKRKAGRNSNWPPAGWKNAPDFGYPPDNGFKTKPAQISSFYEVKVDDNSEGISYEQGSVDWNVTDDRQENFKNQPYHDFETTHHIEFDHVSLGEDMDESRTEAQFSSPACSNSSSAVFNMTDRLQDGGTFDAAKLKKTGDLGEKIAYKYFADKYGKASVKWVNKGGEKGDPYDLTIGEDANKVYIEVKATRSPRKDWFHISMNEWQCAIEKGKSYRIAFVVITGEDSGHIAEFEDPAKLCRQGGLQLVIMMPKQQRQLPVAS</sequence>
<gene>
    <name evidence="1" type="ORF">MILVUS5_LOCUS39963</name>
</gene>
<dbReference type="Proteomes" id="UP001177021">
    <property type="component" value="Unassembled WGS sequence"/>
</dbReference>
<reference evidence="1" key="1">
    <citation type="submission" date="2023-10" db="EMBL/GenBank/DDBJ databases">
        <authorList>
            <person name="Rodriguez Cubillos JULIANA M."/>
            <person name="De Vega J."/>
        </authorList>
    </citation>
    <scope>NUCLEOTIDE SEQUENCE</scope>
</reference>
<evidence type="ECO:0000313" key="1">
    <source>
        <dbReference type="EMBL" id="CAJ2677467.1"/>
    </source>
</evidence>
<protein>
    <submittedName>
        <fullName evidence="1">Uncharacterized protein</fullName>
    </submittedName>
</protein>